<organism evidence="1 2">
    <name type="scientific">Candidatus Marsarchaeota G1 archaeon OSP_D</name>
    <dbReference type="NCBI Taxonomy" id="1978155"/>
    <lineage>
        <taxon>Archaea</taxon>
        <taxon>Candidatus Marsarchaeota</taxon>
        <taxon>Candidatus Marsarchaeota group 1</taxon>
    </lineage>
</organism>
<dbReference type="Gene3D" id="1.10.10.10">
    <property type="entry name" value="Winged helix-like DNA-binding domain superfamily/Winged helix DNA-binding domain"/>
    <property type="match status" value="1"/>
</dbReference>
<comment type="caution">
    <text evidence="1">The sequence shown here is derived from an EMBL/GenBank/DDBJ whole genome shotgun (WGS) entry which is preliminary data.</text>
</comment>
<evidence type="ECO:0000313" key="2">
    <source>
        <dbReference type="Proteomes" id="UP000240880"/>
    </source>
</evidence>
<gene>
    <name evidence="1" type="ORF">B9Q01_09730</name>
</gene>
<dbReference type="Proteomes" id="UP000240880">
    <property type="component" value="Unassembled WGS sequence"/>
</dbReference>
<evidence type="ECO:0000313" key="1">
    <source>
        <dbReference type="EMBL" id="PSN81865.1"/>
    </source>
</evidence>
<dbReference type="InterPro" id="IPR036388">
    <property type="entry name" value="WH-like_DNA-bd_sf"/>
</dbReference>
<dbReference type="SUPFAM" id="SSF46785">
    <property type="entry name" value="Winged helix' DNA-binding domain"/>
    <property type="match status" value="1"/>
</dbReference>
<proteinExistence type="predicted"/>
<dbReference type="InterPro" id="IPR036390">
    <property type="entry name" value="WH_DNA-bd_sf"/>
</dbReference>
<dbReference type="EMBL" id="NEXC01000129">
    <property type="protein sequence ID" value="PSN81865.1"/>
    <property type="molecule type" value="Genomic_DNA"/>
</dbReference>
<name>A0A2R6A6C1_9ARCH</name>
<protein>
    <submittedName>
        <fullName evidence="1">Transposase</fullName>
    </submittedName>
</protein>
<sequence>MKAVATLGRARWKNVVNYVITQVGKKLTNATISRDLKNLVKMGFIEKEGNEYKIADPLVRYAILKSISNRDSNKIGKTR</sequence>
<accession>A0A2R6A6C1</accession>
<dbReference type="AlphaFoldDB" id="A0A2R6A6C1"/>
<reference evidence="1 2" key="1">
    <citation type="submission" date="2017-04" db="EMBL/GenBank/DDBJ databases">
        <title>Novel microbial lineages endemic to geothermal iron-oxide mats fill important gaps in the evolutionary history of Archaea.</title>
        <authorList>
            <person name="Jay Z.J."/>
            <person name="Beam J.P."/>
            <person name="Dlakic M."/>
            <person name="Rusch D.B."/>
            <person name="Kozubal M.A."/>
            <person name="Inskeep W.P."/>
        </authorList>
    </citation>
    <scope>NUCLEOTIDE SEQUENCE [LARGE SCALE GENOMIC DNA]</scope>
    <source>
        <strain evidence="1">OSP_D</strain>
    </source>
</reference>